<reference evidence="1" key="1">
    <citation type="submission" date="2022-06" db="EMBL/GenBank/DDBJ databases">
        <authorList>
            <person name="Berger JAMES D."/>
            <person name="Berger JAMES D."/>
        </authorList>
    </citation>
    <scope>NUCLEOTIDE SEQUENCE [LARGE SCALE GENOMIC DNA]</scope>
</reference>
<sequence length="108" mass="12571">MSEDNLRLSQISAGSILEILKNSNDVSIYDATYNILNKYDTKELEMWIQHKLLCIWSNSPAKIKANEKRKDITRDPCDDTQPKRMIFKSIDDFDKLFTGIKENDAIEE</sequence>
<evidence type="ECO:0000313" key="2">
    <source>
        <dbReference type="WBParaSite" id="TREG1_115880.1"/>
    </source>
</evidence>
<evidence type="ECO:0000313" key="1">
    <source>
        <dbReference type="Proteomes" id="UP000050795"/>
    </source>
</evidence>
<proteinExistence type="predicted"/>
<accession>A0AA85IXD7</accession>
<dbReference type="Proteomes" id="UP000050795">
    <property type="component" value="Unassembled WGS sequence"/>
</dbReference>
<protein>
    <submittedName>
        <fullName evidence="2">Uncharacterized protein</fullName>
    </submittedName>
</protein>
<organism evidence="1 2">
    <name type="scientific">Trichobilharzia regenti</name>
    <name type="common">Nasal bird schistosome</name>
    <dbReference type="NCBI Taxonomy" id="157069"/>
    <lineage>
        <taxon>Eukaryota</taxon>
        <taxon>Metazoa</taxon>
        <taxon>Spiralia</taxon>
        <taxon>Lophotrochozoa</taxon>
        <taxon>Platyhelminthes</taxon>
        <taxon>Trematoda</taxon>
        <taxon>Digenea</taxon>
        <taxon>Strigeidida</taxon>
        <taxon>Schistosomatoidea</taxon>
        <taxon>Schistosomatidae</taxon>
        <taxon>Trichobilharzia</taxon>
    </lineage>
</organism>
<keyword evidence="1" id="KW-1185">Reference proteome</keyword>
<name>A0AA85IXD7_TRIRE</name>
<dbReference type="WBParaSite" id="TREG1_115880.1">
    <property type="protein sequence ID" value="TREG1_115880.1"/>
    <property type="gene ID" value="TREG1_115880"/>
</dbReference>
<reference evidence="2" key="2">
    <citation type="submission" date="2023-11" db="UniProtKB">
        <authorList>
            <consortium name="WormBaseParasite"/>
        </authorList>
    </citation>
    <scope>IDENTIFICATION</scope>
</reference>
<dbReference type="AlphaFoldDB" id="A0AA85IXD7"/>